<dbReference type="SMART" id="SM00858">
    <property type="entry name" value="SAF"/>
    <property type="match status" value="3"/>
</dbReference>
<comment type="caution">
    <text evidence="3">The sequence shown here is derived from an EMBL/GenBank/DDBJ whole genome shotgun (WGS) entry which is preliminary data.</text>
</comment>
<dbReference type="OrthoDB" id="283051at2"/>
<evidence type="ECO:0000256" key="1">
    <source>
        <dbReference type="SAM" id="MobiDB-lite"/>
    </source>
</evidence>
<dbReference type="AlphaFoldDB" id="A0A5C5X909"/>
<evidence type="ECO:0000313" key="3">
    <source>
        <dbReference type="EMBL" id="TWT58861.1"/>
    </source>
</evidence>
<evidence type="ECO:0000259" key="2">
    <source>
        <dbReference type="SMART" id="SM00858"/>
    </source>
</evidence>
<gene>
    <name evidence="3" type="ORF">KOR42_22480</name>
</gene>
<proteinExistence type="predicted"/>
<reference evidence="3 4" key="1">
    <citation type="submission" date="2019-02" db="EMBL/GenBank/DDBJ databases">
        <title>Deep-cultivation of Planctomycetes and their phenomic and genomic characterization uncovers novel biology.</title>
        <authorList>
            <person name="Wiegand S."/>
            <person name="Jogler M."/>
            <person name="Boedeker C."/>
            <person name="Pinto D."/>
            <person name="Vollmers J."/>
            <person name="Rivas-Marin E."/>
            <person name="Kohn T."/>
            <person name="Peeters S.H."/>
            <person name="Heuer A."/>
            <person name="Rast P."/>
            <person name="Oberbeckmann S."/>
            <person name="Bunk B."/>
            <person name="Jeske O."/>
            <person name="Meyerdierks A."/>
            <person name="Storesund J.E."/>
            <person name="Kallscheuer N."/>
            <person name="Luecker S."/>
            <person name="Lage O.M."/>
            <person name="Pohl T."/>
            <person name="Merkel B.J."/>
            <person name="Hornburger P."/>
            <person name="Mueller R.-W."/>
            <person name="Bruemmer F."/>
            <person name="Labrenz M."/>
            <person name="Spormann A.M."/>
            <person name="Op Den Camp H."/>
            <person name="Overmann J."/>
            <person name="Amann R."/>
            <person name="Jetten M.S.M."/>
            <person name="Mascher T."/>
            <person name="Medema M.H."/>
            <person name="Devos D.P."/>
            <person name="Kaster A.-K."/>
            <person name="Ovreas L."/>
            <person name="Rohde M."/>
            <person name="Galperin M.Y."/>
            <person name="Jogler C."/>
        </authorList>
    </citation>
    <scope>NUCLEOTIDE SEQUENCE [LARGE SCALE GENOMIC DNA]</scope>
    <source>
        <strain evidence="3 4">KOR42</strain>
    </source>
</reference>
<dbReference type="RefSeq" id="WP_146509545.1">
    <property type="nucleotide sequence ID" value="NZ_SIHI01000001.1"/>
</dbReference>
<dbReference type="Proteomes" id="UP000317243">
    <property type="component" value="Unassembled WGS sequence"/>
</dbReference>
<feature type="domain" description="SAF" evidence="2">
    <location>
        <begin position="549"/>
        <end position="619"/>
    </location>
</feature>
<dbReference type="EMBL" id="SIHI01000001">
    <property type="protein sequence ID" value="TWT58861.1"/>
    <property type="molecule type" value="Genomic_DNA"/>
</dbReference>
<feature type="domain" description="SAF" evidence="2">
    <location>
        <begin position="293"/>
        <end position="363"/>
    </location>
</feature>
<name>A0A5C5X909_9PLAN</name>
<protein>
    <submittedName>
        <fullName evidence="3">SAF domain protein</fullName>
    </submittedName>
</protein>
<dbReference type="CDD" id="cd11614">
    <property type="entry name" value="SAF_CpaB_FlgA_like"/>
    <property type="match status" value="2"/>
</dbReference>
<feature type="region of interest" description="Disordered" evidence="1">
    <location>
        <begin position="497"/>
        <end position="528"/>
    </location>
</feature>
<feature type="compositionally biased region" description="Polar residues" evidence="1">
    <location>
        <begin position="848"/>
        <end position="863"/>
    </location>
</feature>
<organism evidence="3 4">
    <name type="scientific">Thalassoglobus neptunius</name>
    <dbReference type="NCBI Taxonomy" id="1938619"/>
    <lineage>
        <taxon>Bacteria</taxon>
        <taxon>Pseudomonadati</taxon>
        <taxon>Planctomycetota</taxon>
        <taxon>Planctomycetia</taxon>
        <taxon>Planctomycetales</taxon>
        <taxon>Planctomycetaceae</taxon>
        <taxon>Thalassoglobus</taxon>
    </lineage>
</organism>
<sequence>MPTKRVARSSAGASTVWGMVAVLLVLVGLGTGATLWATGVFETAAPVSREGQVAFPSLVRPVKAYERITREDLVDLQTQSLKPIWLDEEMVSPGLLRDLSQIIGRVVARDKQPGYILTESDFLPVGTRPGVTAGVPPGKRSLSIAVEKVPGLELLRQGDTFDLLAALPARKEAISNIEQAALLGGIKPPDTRSGQLAKQTGIKPLVLGGMMVALTKGSTQSTIGAQSLVVDAQAATRQRNQSSIVATVAVDPEEVAPLTEALGLDVEMYCVARSGHAEDESEVDETISFEGMVPVVTTSRAVDAFTALGPEDLADSVTGRLNVFYFSPDRIEPDWITDFSSLVGRVVAKDIPHGSVLSEAMLLPRGTRPGLVAGAPQGTVVLPVASNRMTGLNRLRNGDRFAVYARLPEALRPAFPQTDWATLQGAVLPDEDRLLEEQLRTGVRLVVKEAVLIGQADSGSATKETSEQVVGIAVPEEAVTQLSQLLQGESELFVAASSGREQSPSAHPERKSPVPRQAAQEPNSQSAKNTYVSFKQDAPSDEFAFSDRVAVPVTARPIKAYSKLTLDDFIAPSTGRPRTMLFPADRVRTEWVRDLNELIDRVVTRDIDTGRVIEESTLLPVGSQPGTTAGIPKGMLGMSVNGQQVLGLDGLEDLHRGDRFQLVAVRPYDIDALGGTVRRGLTNGDAIQQALGAGDLFQRAIVDVLCSEVQLVDFGADIQTVQSSVVNETQTTTETQLTPNGPIRVVNELVTPEVNERQVTAKTYLLALQPNDVGQLAQALAVGTQIIAVPLPGTSADQSPPTVSIESGLVQQPTVDIELPRPKIVEHIRGTEVTRDVWITPTKPEPIPSSNSTSASVSRITRP</sequence>
<keyword evidence="4" id="KW-1185">Reference proteome</keyword>
<feature type="domain" description="SAF" evidence="2">
    <location>
        <begin position="53"/>
        <end position="123"/>
    </location>
</feature>
<dbReference type="InterPro" id="IPR013974">
    <property type="entry name" value="SAF"/>
</dbReference>
<feature type="region of interest" description="Disordered" evidence="1">
    <location>
        <begin position="839"/>
        <end position="863"/>
    </location>
</feature>
<accession>A0A5C5X909</accession>
<evidence type="ECO:0000313" key="4">
    <source>
        <dbReference type="Proteomes" id="UP000317243"/>
    </source>
</evidence>